<comment type="subcellular location">
    <subcellularLocation>
        <location evidence="1">Cell membrane</location>
        <topology evidence="1">Multi-pass membrane protein</topology>
    </subcellularLocation>
</comment>
<feature type="domain" description="Major facilitator superfamily (MFS) profile" evidence="9">
    <location>
        <begin position="18"/>
        <end position="396"/>
    </location>
</feature>
<dbReference type="InterPro" id="IPR036259">
    <property type="entry name" value="MFS_trans_sf"/>
</dbReference>
<evidence type="ECO:0000256" key="1">
    <source>
        <dbReference type="ARBA" id="ARBA00004651"/>
    </source>
</evidence>
<feature type="transmembrane region" description="Helical" evidence="8">
    <location>
        <begin position="87"/>
        <end position="106"/>
    </location>
</feature>
<dbReference type="EMBL" id="JBHTLY010000001">
    <property type="protein sequence ID" value="MFD1200573.1"/>
    <property type="molecule type" value="Genomic_DNA"/>
</dbReference>
<dbReference type="PROSITE" id="PS50850">
    <property type="entry name" value="MFS"/>
    <property type="match status" value="1"/>
</dbReference>
<gene>
    <name evidence="10" type="ORF">ACFQ3U_01520</name>
</gene>
<dbReference type="SUPFAM" id="SSF103473">
    <property type="entry name" value="MFS general substrate transporter"/>
    <property type="match status" value="1"/>
</dbReference>
<keyword evidence="4" id="KW-1003">Cell membrane</keyword>
<dbReference type="RefSeq" id="WP_343958894.1">
    <property type="nucleotide sequence ID" value="NZ_BAAAKZ010000003.1"/>
</dbReference>
<dbReference type="PANTHER" id="PTHR43271">
    <property type="entry name" value="BLL2771 PROTEIN"/>
    <property type="match status" value="1"/>
</dbReference>
<dbReference type="InterPro" id="IPR011701">
    <property type="entry name" value="MFS"/>
</dbReference>
<keyword evidence="3" id="KW-0813">Transport</keyword>
<comment type="similarity">
    <text evidence="2">Belongs to the major facilitator superfamily.</text>
</comment>
<evidence type="ECO:0000259" key="9">
    <source>
        <dbReference type="PROSITE" id="PS50850"/>
    </source>
</evidence>
<name>A0ABW3TKI1_9MICO</name>
<evidence type="ECO:0000256" key="3">
    <source>
        <dbReference type="ARBA" id="ARBA00022448"/>
    </source>
</evidence>
<feature type="transmembrane region" description="Helical" evidence="8">
    <location>
        <begin position="58"/>
        <end position="75"/>
    </location>
</feature>
<evidence type="ECO:0000313" key="10">
    <source>
        <dbReference type="EMBL" id="MFD1200573.1"/>
    </source>
</evidence>
<reference evidence="11" key="1">
    <citation type="journal article" date="2019" name="Int. J. Syst. Evol. Microbiol.">
        <title>The Global Catalogue of Microorganisms (GCM) 10K type strain sequencing project: providing services to taxonomists for standard genome sequencing and annotation.</title>
        <authorList>
            <consortium name="The Broad Institute Genomics Platform"/>
            <consortium name="The Broad Institute Genome Sequencing Center for Infectious Disease"/>
            <person name="Wu L."/>
            <person name="Ma J."/>
        </authorList>
    </citation>
    <scope>NUCLEOTIDE SEQUENCE [LARGE SCALE GENOMIC DNA]</scope>
    <source>
        <strain evidence="11">CCUG 50213</strain>
    </source>
</reference>
<keyword evidence="5 8" id="KW-0812">Transmembrane</keyword>
<feature type="transmembrane region" description="Helical" evidence="8">
    <location>
        <begin position="370"/>
        <end position="392"/>
    </location>
</feature>
<feature type="transmembrane region" description="Helical" evidence="8">
    <location>
        <begin position="112"/>
        <end position="133"/>
    </location>
</feature>
<proteinExistence type="inferred from homology"/>
<feature type="transmembrane region" description="Helical" evidence="8">
    <location>
        <begin position="24"/>
        <end position="46"/>
    </location>
</feature>
<evidence type="ECO:0000256" key="2">
    <source>
        <dbReference type="ARBA" id="ARBA00008335"/>
    </source>
</evidence>
<dbReference type="PANTHER" id="PTHR43271:SF2">
    <property type="entry name" value="BLL2771 PROTEIN"/>
    <property type="match status" value="1"/>
</dbReference>
<dbReference type="Pfam" id="PF07690">
    <property type="entry name" value="MFS_1"/>
    <property type="match status" value="1"/>
</dbReference>
<protein>
    <submittedName>
        <fullName evidence="10">MFS transporter</fullName>
    </submittedName>
</protein>
<feature type="transmembrane region" description="Helical" evidence="8">
    <location>
        <begin position="175"/>
        <end position="194"/>
    </location>
</feature>
<evidence type="ECO:0000256" key="8">
    <source>
        <dbReference type="SAM" id="Phobius"/>
    </source>
</evidence>
<feature type="transmembrane region" description="Helical" evidence="8">
    <location>
        <begin position="214"/>
        <end position="239"/>
    </location>
</feature>
<feature type="transmembrane region" description="Helical" evidence="8">
    <location>
        <begin position="259"/>
        <end position="279"/>
    </location>
</feature>
<organism evidence="10 11">
    <name type="scientific">Leucobacter albus</name>
    <dbReference type="NCBI Taxonomy" id="272210"/>
    <lineage>
        <taxon>Bacteria</taxon>
        <taxon>Bacillati</taxon>
        <taxon>Actinomycetota</taxon>
        <taxon>Actinomycetes</taxon>
        <taxon>Micrococcales</taxon>
        <taxon>Microbacteriaceae</taxon>
        <taxon>Leucobacter</taxon>
    </lineage>
</organism>
<dbReference type="InterPro" id="IPR020846">
    <property type="entry name" value="MFS_dom"/>
</dbReference>
<feature type="transmembrane region" description="Helical" evidence="8">
    <location>
        <begin position="145"/>
        <end position="163"/>
    </location>
</feature>
<feature type="transmembrane region" description="Helical" evidence="8">
    <location>
        <begin position="313"/>
        <end position="334"/>
    </location>
</feature>
<evidence type="ECO:0000313" key="11">
    <source>
        <dbReference type="Proteomes" id="UP001597181"/>
    </source>
</evidence>
<keyword evidence="11" id="KW-1185">Reference proteome</keyword>
<feature type="transmembrane region" description="Helical" evidence="8">
    <location>
        <begin position="346"/>
        <end position="364"/>
    </location>
</feature>
<sequence length="403" mass="41412">MSNDQGIGAAGGGATEYPGNRLSVALLVCSALVVVMQLYAAIPLVAPLSAQLLGDATFAVSTAFSLCYALGFLIWGPLADQFGRRRIMLIGLIALTVVTVCCSFATSMTAIGLLRAAQGFLAASFAPVALAYLSESMAPARRAPAIGAMATAFLVAGISGQVIPEFLALHFGWQSVFYVSTALIALAAVGVWALRREPSRAPDGLGLRGRMRNLRVVATRPTVLLLAVAHMTLLLSLVAMYSALGPHLTAFGLDASHIMLVRLLGLPGMFASLLTGLLVRRFGRPGAARFGFAVAALGLVLEAALSWSLVGVALASLVFVTGVALALPAMIALFGESAAPNHASGMALNGFFLFLGASIGPLTIGLGLNFPALLIALAGLLLVAVASLTLCVRVGRRGTQGAN</sequence>
<evidence type="ECO:0000256" key="6">
    <source>
        <dbReference type="ARBA" id="ARBA00022989"/>
    </source>
</evidence>
<dbReference type="Proteomes" id="UP001597181">
    <property type="component" value="Unassembled WGS sequence"/>
</dbReference>
<evidence type="ECO:0000256" key="5">
    <source>
        <dbReference type="ARBA" id="ARBA00022692"/>
    </source>
</evidence>
<feature type="transmembrane region" description="Helical" evidence="8">
    <location>
        <begin position="286"/>
        <end position="307"/>
    </location>
</feature>
<dbReference type="Gene3D" id="1.20.1250.20">
    <property type="entry name" value="MFS general substrate transporter like domains"/>
    <property type="match status" value="1"/>
</dbReference>
<keyword evidence="7 8" id="KW-0472">Membrane</keyword>
<accession>A0ABW3TKI1</accession>
<evidence type="ECO:0000256" key="7">
    <source>
        <dbReference type="ARBA" id="ARBA00023136"/>
    </source>
</evidence>
<keyword evidence="6 8" id="KW-1133">Transmembrane helix</keyword>
<comment type="caution">
    <text evidence="10">The sequence shown here is derived from an EMBL/GenBank/DDBJ whole genome shotgun (WGS) entry which is preliminary data.</text>
</comment>
<evidence type="ECO:0000256" key="4">
    <source>
        <dbReference type="ARBA" id="ARBA00022475"/>
    </source>
</evidence>